<feature type="domain" description="HTH iclR-type" evidence="4">
    <location>
        <begin position="12"/>
        <end position="75"/>
    </location>
</feature>
<dbReference type="KEGG" id="mmed:Mame_00146"/>
<dbReference type="SUPFAM" id="SSF46785">
    <property type="entry name" value="Winged helix' DNA-binding domain"/>
    <property type="match status" value="1"/>
</dbReference>
<dbReference type="SUPFAM" id="SSF55781">
    <property type="entry name" value="GAF domain-like"/>
    <property type="match status" value="1"/>
</dbReference>
<sequence>MGDASHTPYKPVQGLSRGLALLRSLNQAEGGWATVGELSTATGLHRTTVRRLLETLQNEGLVRRSASDDSYRLTPGVYGLSDGYNEDEWISEAASVVLGELLVKVVWPSDLATLDGLSMRVRETTHRFSPLSFHKVTVRRRLPLTTTALGRAYLAFCPDEERQKLLAGLAQQPGSLLAEPSARSAFEAQLDDHRKNGYAFANGDWTREQKIMALAVPVMHGDKVAGCINVVMLRSAMSLSQACEKYLAPLREAARKVEDYLAGAGTSSLR</sequence>
<dbReference type="Pfam" id="PF01614">
    <property type="entry name" value="IclR_C"/>
    <property type="match status" value="1"/>
</dbReference>
<dbReference type="Pfam" id="PF09339">
    <property type="entry name" value="HTH_IclR"/>
    <property type="match status" value="1"/>
</dbReference>
<dbReference type="EMBL" id="CP020330">
    <property type="protein sequence ID" value="AQZ49529.1"/>
    <property type="molecule type" value="Genomic_DNA"/>
</dbReference>
<evidence type="ECO:0000256" key="2">
    <source>
        <dbReference type="ARBA" id="ARBA00023125"/>
    </source>
</evidence>
<accession>A0A1U9YVR9</accession>
<dbReference type="STRING" id="1122214.Mame_00146"/>
<dbReference type="AlphaFoldDB" id="A0A1U9YVR9"/>
<evidence type="ECO:0000256" key="1">
    <source>
        <dbReference type="ARBA" id="ARBA00023015"/>
    </source>
</evidence>
<dbReference type="PROSITE" id="PS51077">
    <property type="entry name" value="HTH_ICLR"/>
    <property type="match status" value="1"/>
</dbReference>
<dbReference type="InterPro" id="IPR036388">
    <property type="entry name" value="WH-like_DNA-bd_sf"/>
</dbReference>
<organism evidence="6 7">
    <name type="scientific">Martelella mediterranea DSM 17316</name>
    <dbReference type="NCBI Taxonomy" id="1122214"/>
    <lineage>
        <taxon>Bacteria</taxon>
        <taxon>Pseudomonadati</taxon>
        <taxon>Pseudomonadota</taxon>
        <taxon>Alphaproteobacteria</taxon>
        <taxon>Hyphomicrobiales</taxon>
        <taxon>Aurantimonadaceae</taxon>
        <taxon>Martelella</taxon>
    </lineage>
</organism>
<protein>
    <submittedName>
        <fullName evidence="6">YiaKLMNOPQRS operon repressor</fullName>
    </submittedName>
</protein>
<evidence type="ECO:0000259" key="4">
    <source>
        <dbReference type="PROSITE" id="PS51077"/>
    </source>
</evidence>
<dbReference type="RefSeq" id="WP_033409554.1">
    <property type="nucleotide sequence ID" value="NZ_CP020330.1"/>
</dbReference>
<evidence type="ECO:0000256" key="3">
    <source>
        <dbReference type="ARBA" id="ARBA00023163"/>
    </source>
</evidence>
<dbReference type="PANTHER" id="PTHR30136:SF23">
    <property type="entry name" value="DNA-BINDING TRANSCRIPTIONAL ACTIVATOR MHPR"/>
    <property type="match status" value="1"/>
</dbReference>
<evidence type="ECO:0000259" key="5">
    <source>
        <dbReference type="PROSITE" id="PS51078"/>
    </source>
</evidence>
<dbReference type="GO" id="GO:0003700">
    <property type="term" value="F:DNA-binding transcription factor activity"/>
    <property type="evidence" value="ECO:0007669"/>
    <property type="project" value="TreeGrafter"/>
</dbReference>
<dbReference type="PANTHER" id="PTHR30136">
    <property type="entry name" value="HELIX-TURN-HELIX TRANSCRIPTIONAL REGULATOR, ICLR FAMILY"/>
    <property type="match status" value="1"/>
</dbReference>
<dbReference type="InterPro" id="IPR005471">
    <property type="entry name" value="Tscrpt_reg_IclR_N"/>
</dbReference>
<dbReference type="Gene3D" id="1.10.10.10">
    <property type="entry name" value="Winged helix-like DNA-binding domain superfamily/Winged helix DNA-binding domain"/>
    <property type="match status" value="1"/>
</dbReference>
<dbReference type="Gene3D" id="3.30.450.40">
    <property type="match status" value="1"/>
</dbReference>
<dbReference type="eggNOG" id="COG1414">
    <property type="taxonomic scope" value="Bacteria"/>
</dbReference>
<keyword evidence="1" id="KW-0805">Transcription regulation</keyword>
<dbReference type="InterPro" id="IPR036390">
    <property type="entry name" value="WH_DNA-bd_sf"/>
</dbReference>
<evidence type="ECO:0000313" key="7">
    <source>
        <dbReference type="Proteomes" id="UP000191135"/>
    </source>
</evidence>
<dbReference type="InterPro" id="IPR029016">
    <property type="entry name" value="GAF-like_dom_sf"/>
</dbReference>
<dbReference type="GO" id="GO:0045892">
    <property type="term" value="P:negative regulation of DNA-templated transcription"/>
    <property type="evidence" value="ECO:0007669"/>
    <property type="project" value="TreeGrafter"/>
</dbReference>
<keyword evidence="7" id="KW-1185">Reference proteome</keyword>
<dbReference type="NCBIfam" id="NF007341">
    <property type="entry name" value="PRK09834.1-3"/>
    <property type="match status" value="1"/>
</dbReference>
<dbReference type="InterPro" id="IPR014757">
    <property type="entry name" value="Tscrpt_reg_IclR_C"/>
</dbReference>
<dbReference type="Proteomes" id="UP000191135">
    <property type="component" value="Chromosome"/>
</dbReference>
<evidence type="ECO:0000313" key="6">
    <source>
        <dbReference type="EMBL" id="AQZ49529.1"/>
    </source>
</evidence>
<proteinExistence type="predicted"/>
<keyword evidence="3" id="KW-0804">Transcription</keyword>
<keyword evidence="2" id="KW-0238">DNA-binding</keyword>
<dbReference type="GO" id="GO:0003677">
    <property type="term" value="F:DNA binding"/>
    <property type="evidence" value="ECO:0007669"/>
    <property type="project" value="UniProtKB-KW"/>
</dbReference>
<dbReference type="OrthoDB" id="9807558at2"/>
<reference evidence="6 7" key="1">
    <citation type="submission" date="2017-03" db="EMBL/GenBank/DDBJ databases">
        <title>Foreign affairs: Plasmid Transfer between Roseobacters and Rhizobia.</title>
        <authorList>
            <person name="Bartling P."/>
            <person name="Bunk B."/>
            <person name="Overmann J."/>
            <person name="Brinkmann H."/>
            <person name="Petersen J."/>
        </authorList>
    </citation>
    <scope>NUCLEOTIDE SEQUENCE [LARGE SCALE GENOMIC DNA]</scope>
    <source>
        <strain evidence="6 7">MACL11</strain>
    </source>
</reference>
<gene>
    <name evidence="6" type="primary">yiaJ_1</name>
    <name evidence="6" type="ORF">Mame_00146</name>
</gene>
<dbReference type="SMART" id="SM00346">
    <property type="entry name" value="HTH_ICLR"/>
    <property type="match status" value="1"/>
</dbReference>
<dbReference type="InterPro" id="IPR050707">
    <property type="entry name" value="HTH_MetabolicPath_Reg"/>
</dbReference>
<dbReference type="PROSITE" id="PS51078">
    <property type="entry name" value="ICLR_ED"/>
    <property type="match status" value="1"/>
</dbReference>
<name>A0A1U9YVR9_9HYPH</name>
<feature type="domain" description="IclR-ED" evidence="5">
    <location>
        <begin position="76"/>
        <end position="263"/>
    </location>
</feature>